<proteinExistence type="predicted"/>
<dbReference type="EMBL" id="JAKJXP020000134">
    <property type="protein sequence ID" value="KAK7743655.1"/>
    <property type="molecule type" value="Genomic_DNA"/>
</dbReference>
<evidence type="ECO:0008006" key="3">
    <source>
        <dbReference type="Google" id="ProtNLM"/>
    </source>
</evidence>
<evidence type="ECO:0000313" key="1">
    <source>
        <dbReference type="EMBL" id="KAK7743655.1"/>
    </source>
</evidence>
<reference evidence="1 2" key="1">
    <citation type="submission" date="2024-02" db="EMBL/GenBank/DDBJ databases">
        <title>De novo assembly and annotation of 12 fungi associated with fruit tree decline syndrome in Ontario, Canada.</title>
        <authorList>
            <person name="Sulman M."/>
            <person name="Ellouze W."/>
            <person name="Ilyukhin E."/>
        </authorList>
    </citation>
    <scope>NUCLEOTIDE SEQUENCE [LARGE SCALE GENOMIC DNA]</scope>
    <source>
        <strain evidence="1 2">M11/M66-122</strain>
    </source>
</reference>
<dbReference type="Gene3D" id="3.40.50.150">
    <property type="entry name" value="Vaccinia Virus protein VP39"/>
    <property type="match status" value="1"/>
</dbReference>
<sequence>MTSINQKELQSLFSSASDGNDDQRLEELIADIDRIMRLPAKNMLAGIGLDDSTTAPFSLLDHACGIGPVAAELQDRVNSKVLAKSEVLCADFNANPVETFKRRIALEGWSNIKTAVLDAQDSKLPDASFSHITINFAMHLIPNPQAALRDTMRILQPGGTFGFTVWHKDNEAWAPDMRSCFDALPFDAPMPNPLPMAPHGQVQFTESEGLERELRDHGFVDIETKTVTFTHHIESAEHYLRSFDMMKQWMMNMMWSEESKERAKYVLDTHIVKHLKEKHNNQGWDLTWKCIVVACQKPTV</sequence>
<gene>
    <name evidence="1" type="ORF">SLS62_010558</name>
</gene>
<protein>
    <recommendedName>
        <fullName evidence="3">Methyltransferase type 11 domain-containing protein</fullName>
    </recommendedName>
</protein>
<dbReference type="InterPro" id="IPR029063">
    <property type="entry name" value="SAM-dependent_MTases_sf"/>
</dbReference>
<accession>A0AAN9U932</accession>
<dbReference type="PANTHER" id="PTHR43861">
    <property type="entry name" value="TRANS-ACONITATE 2-METHYLTRANSFERASE-RELATED"/>
    <property type="match status" value="1"/>
</dbReference>
<dbReference type="AlphaFoldDB" id="A0AAN9U932"/>
<name>A0AAN9U932_9PEZI</name>
<dbReference type="SUPFAM" id="SSF53335">
    <property type="entry name" value="S-adenosyl-L-methionine-dependent methyltransferases"/>
    <property type="match status" value="1"/>
</dbReference>
<dbReference type="CDD" id="cd02440">
    <property type="entry name" value="AdoMet_MTases"/>
    <property type="match status" value="1"/>
</dbReference>
<evidence type="ECO:0000313" key="2">
    <source>
        <dbReference type="Proteomes" id="UP001320420"/>
    </source>
</evidence>
<keyword evidence="2" id="KW-1185">Reference proteome</keyword>
<organism evidence="1 2">
    <name type="scientific">Diatrype stigma</name>
    <dbReference type="NCBI Taxonomy" id="117547"/>
    <lineage>
        <taxon>Eukaryota</taxon>
        <taxon>Fungi</taxon>
        <taxon>Dikarya</taxon>
        <taxon>Ascomycota</taxon>
        <taxon>Pezizomycotina</taxon>
        <taxon>Sordariomycetes</taxon>
        <taxon>Xylariomycetidae</taxon>
        <taxon>Xylariales</taxon>
        <taxon>Diatrypaceae</taxon>
        <taxon>Diatrype</taxon>
    </lineage>
</organism>
<dbReference type="Pfam" id="PF01209">
    <property type="entry name" value="Ubie_methyltran"/>
    <property type="match status" value="1"/>
</dbReference>
<dbReference type="Proteomes" id="UP001320420">
    <property type="component" value="Unassembled WGS sequence"/>
</dbReference>
<comment type="caution">
    <text evidence="1">The sequence shown here is derived from an EMBL/GenBank/DDBJ whole genome shotgun (WGS) entry which is preliminary data.</text>
</comment>